<dbReference type="AlphaFoldDB" id="A0AAJ8BM76"/>
<reference evidence="1" key="1">
    <citation type="submission" date="2025-02" db="EMBL/GenBank/DDBJ databases">
        <authorList>
            <consortium name="NCBI Genome Project"/>
        </authorList>
    </citation>
    <scope>NUCLEOTIDE SEQUENCE</scope>
</reference>
<gene>
    <name evidence="1" type="ORF">An03g02020</name>
</gene>
<sequence length="194" mass="21026">MLCISDWYQKYNQMREEEEQETAEKAKLRPSWAAIVDGLGDTEHVDLMADLVLPALIGARVVCKISVPSAQVRPRYIATLLSGLHHNPIGGGYGTQVNAIGAQPTIASAVGSKTGIMKLFPGRGAFAVYDKIPQSGLIREWCVRNIVGANGTPPLVYPLVPRVSQATMGPNFKNQHDETSCLDIIEAWSAAQVL</sequence>
<protein>
    <submittedName>
        <fullName evidence="1">Uncharacterized protein</fullName>
    </submittedName>
</protein>
<dbReference type="VEuPathDB" id="FungiDB:An03g02020"/>
<name>A0AAJ8BM76_ASPNG</name>
<organism evidence="1">
    <name type="scientific">Aspergillus niger</name>
    <dbReference type="NCBI Taxonomy" id="5061"/>
    <lineage>
        <taxon>Eukaryota</taxon>
        <taxon>Fungi</taxon>
        <taxon>Dikarya</taxon>
        <taxon>Ascomycota</taxon>
        <taxon>Pezizomycotina</taxon>
        <taxon>Eurotiomycetes</taxon>
        <taxon>Eurotiomycetidae</taxon>
        <taxon>Eurotiales</taxon>
        <taxon>Aspergillaceae</taxon>
        <taxon>Aspergillus</taxon>
        <taxon>Aspergillus subgen. Circumdati</taxon>
    </lineage>
</organism>
<dbReference type="RefSeq" id="XP_059600250.1">
    <property type="nucleotide sequence ID" value="XM_059746944.1"/>
</dbReference>
<proteinExistence type="predicted"/>
<accession>A0AAJ8BM76</accession>
<dbReference type="GeneID" id="84590646"/>
<reference evidence="1" key="2">
    <citation type="submission" date="2025-08" db="UniProtKB">
        <authorList>
            <consortium name="RefSeq"/>
        </authorList>
    </citation>
    <scope>IDENTIFICATION</scope>
</reference>
<evidence type="ECO:0000313" key="1">
    <source>
        <dbReference type="RefSeq" id="XP_059600250.1"/>
    </source>
</evidence>
<dbReference type="KEGG" id="ang:An03g02020"/>